<feature type="non-terminal residue" evidence="1">
    <location>
        <position position="191"/>
    </location>
</feature>
<accession>T1ALK8</accession>
<feature type="non-terminal residue" evidence="1">
    <location>
        <position position="1"/>
    </location>
</feature>
<keyword evidence="1" id="KW-0067">ATP-binding</keyword>
<organism evidence="1">
    <name type="scientific">mine drainage metagenome</name>
    <dbReference type="NCBI Taxonomy" id="410659"/>
    <lineage>
        <taxon>unclassified sequences</taxon>
        <taxon>metagenomes</taxon>
        <taxon>ecological metagenomes</taxon>
    </lineage>
</organism>
<proteinExistence type="predicted"/>
<gene>
    <name evidence="1" type="ORF">B1A_15708</name>
</gene>
<dbReference type="GO" id="GO:0004386">
    <property type="term" value="F:helicase activity"/>
    <property type="evidence" value="ECO:0007669"/>
    <property type="project" value="UniProtKB-KW"/>
</dbReference>
<protein>
    <submittedName>
        <fullName evidence="1">Type III restriction-modification enzyme, helicase subunit</fullName>
    </submittedName>
</protein>
<keyword evidence="1" id="KW-0378">Hydrolase</keyword>
<reference evidence="1" key="1">
    <citation type="submission" date="2013-08" db="EMBL/GenBank/DDBJ databases">
        <authorList>
            <person name="Mendez C."/>
            <person name="Richter M."/>
            <person name="Ferrer M."/>
            <person name="Sanchez J."/>
        </authorList>
    </citation>
    <scope>NUCLEOTIDE SEQUENCE</scope>
</reference>
<keyword evidence="1" id="KW-0347">Helicase</keyword>
<dbReference type="EMBL" id="AUZX01011528">
    <property type="protein sequence ID" value="EQD42950.1"/>
    <property type="molecule type" value="Genomic_DNA"/>
</dbReference>
<keyword evidence="1" id="KW-0547">Nucleotide-binding</keyword>
<evidence type="ECO:0000313" key="1">
    <source>
        <dbReference type="EMBL" id="EQD42950.1"/>
    </source>
</evidence>
<comment type="caution">
    <text evidence="1">The sequence shown here is derived from an EMBL/GenBank/DDBJ whole genome shotgun (WGS) entry which is preliminary data.</text>
</comment>
<dbReference type="AlphaFoldDB" id="T1ALK8"/>
<reference evidence="1" key="2">
    <citation type="journal article" date="2014" name="ISME J.">
        <title>Microbial stratification in low pH oxic and suboxic macroscopic growths along an acid mine drainage.</title>
        <authorList>
            <person name="Mendez-Garcia C."/>
            <person name="Mesa V."/>
            <person name="Sprenger R.R."/>
            <person name="Richter M."/>
            <person name="Diez M.S."/>
            <person name="Solano J."/>
            <person name="Bargiela R."/>
            <person name="Golyshina O.V."/>
            <person name="Manteca A."/>
            <person name="Ramos J.L."/>
            <person name="Gallego J.R."/>
            <person name="Llorente I."/>
            <person name="Martins Dos Santos V.A."/>
            <person name="Jensen O.N."/>
            <person name="Pelaez A.I."/>
            <person name="Sanchez J."/>
            <person name="Ferrer M."/>
        </authorList>
    </citation>
    <scope>NUCLEOTIDE SEQUENCE</scope>
</reference>
<sequence>FSYTGFLRNATLEIIGGSRNMNWLTRYFDEIAGITDEYVSGVLFGRKIDFNVQDNAIKLRNFQLLEFIVTNLRKGITRFISSKKAVSSTLVDWASLSVYHELKVTIERSLATRKCIYPYLDFGPRGGLERRFAGSVLEKDSGVMAYVKLDQYVHRFSIAFLDNKGFIGRYYPDFLVKTGDAMFIVETKSEK</sequence>
<name>T1ALK8_9ZZZZ</name>